<sequence>MKILHTYMFYLIYGYNGNENLDQKIKYEILEGMGLDKSLADEMAFVYNQTDDWKMFIPPLPVHQDYCEGWCLMSDLLLRLPLCLFVALSNVPYNIPNLVEYIQHPIRKYYLVKYLPSDIANHLTIMRKYIFSISDIILRLCYIGLVQMGPQRLKEKDQVFIYLNRNACLLDTTSSEFGYNHISQHLKYEQLNYTFKTLDDVDQYWYDLWNIAMNTNLGCRNVMTGQAIVLEPINTKSVLVEAAQSRTPAEARDRDVGYIPGDGLGAVGLDSDMFVHLKRNWYWNNDVKCEPDTSQKSILDPPSIKRVSPRKKQFKLLIKAIPLNKTPRKIKIPEARHPSPPRKKIKNTSETELLNMNMLKKPAWKRANKAKKVTRIMKPKTSKHGRKPYYDQVDREALRRMVKLRVDWSLQEDNLLLICKVASLYMCPDKRRQVLKNFCAVREILHETFPETSRNKTSRACQRRQLYMMKNPSTTHSVYLCLEEIKQDDEITEKFEKAVENLDAEVKAQGEGIMTFQEKYDEIFINLVRTLMRKLKTVERNEKTGLIGITIPNTKQEFYNMFNIIIPRNLAIQGRMFNEVQNTVDIICGVVNTVIHSSLCCSGDKTNYSYQLFHIYQQYPDKLLRSVMAKCRSMSIVSCRKKSKRWKTTCDACLPLSSSPYQLSITLQEIFNKHKKQEISLIADSSRAISSAKDSTVPLDNPESDQLPENKDLSGYIELEVSSGGGCANIVELYSAGFVNMKITFPEHLIILDPRLSEDKDNYFQLMERFRELISMSKGSRKTRKDRQLTDGKNDEDDDEDDFEDEDAFSDDCDEFNLASKAGVAKAASRLAVYMMRDEPLESLDKTLQHAHDYFVLNPCKVLILKLFKKFKLV</sequence>
<gene>
    <name evidence="2" type="ORF">AAG570_010272</name>
</gene>
<feature type="region of interest" description="Disordered" evidence="1">
    <location>
        <begin position="781"/>
        <end position="807"/>
    </location>
</feature>
<dbReference type="PANTHER" id="PTHR15180:SF1">
    <property type="entry name" value="GENERAL TRANSCRIPTION FACTOR 3C POLYPEPTIDE 1"/>
    <property type="match status" value="1"/>
</dbReference>
<accession>A0ABD0YM26</accession>
<evidence type="ECO:0000313" key="2">
    <source>
        <dbReference type="EMBL" id="KAL1132316.1"/>
    </source>
</evidence>
<evidence type="ECO:0000256" key="1">
    <source>
        <dbReference type="SAM" id="MobiDB-lite"/>
    </source>
</evidence>
<proteinExistence type="predicted"/>
<reference evidence="2 3" key="1">
    <citation type="submission" date="2024-07" db="EMBL/GenBank/DDBJ databases">
        <title>Chromosome-level genome assembly of the water stick insect Ranatra chinensis (Heteroptera: Nepidae).</title>
        <authorList>
            <person name="Liu X."/>
        </authorList>
    </citation>
    <scope>NUCLEOTIDE SEQUENCE [LARGE SCALE GENOMIC DNA]</scope>
    <source>
        <strain evidence="2">Cailab_2021Rc</strain>
        <tissue evidence="2">Muscle</tissue>
    </source>
</reference>
<name>A0ABD0YM26_9HEMI</name>
<dbReference type="Proteomes" id="UP001558652">
    <property type="component" value="Unassembled WGS sequence"/>
</dbReference>
<dbReference type="EMBL" id="JBFDAA010000005">
    <property type="protein sequence ID" value="KAL1132316.1"/>
    <property type="molecule type" value="Genomic_DNA"/>
</dbReference>
<dbReference type="InterPro" id="IPR044210">
    <property type="entry name" value="Tfc3-like"/>
</dbReference>
<keyword evidence="3" id="KW-1185">Reference proteome</keyword>
<dbReference type="PANTHER" id="PTHR15180">
    <property type="entry name" value="GENERAL TRANSCRIPTION FACTOR 3C POLYPEPTIDE 1"/>
    <property type="match status" value="1"/>
</dbReference>
<protein>
    <submittedName>
        <fullName evidence="2">Uncharacterized protein</fullName>
    </submittedName>
</protein>
<feature type="compositionally biased region" description="Acidic residues" evidence="1">
    <location>
        <begin position="794"/>
        <end position="807"/>
    </location>
</feature>
<evidence type="ECO:0000313" key="3">
    <source>
        <dbReference type="Proteomes" id="UP001558652"/>
    </source>
</evidence>
<dbReference type="AlphaFoldDB" id="A0ABD0YM26"/>
<comment type="caution">
    <text evidence="2">The sequence shown here is derived from an EMBL/GenBank/DDBJ whole genome shotgun (WGS) entry which is preliminary data.</text>
</comment>
<organism evidence="2 3">
    <name type="scientific">Ranatra chinensis</name>
    <dbReference type="NCBI Taxonomy" id="642074"/>
    <lineage>
        <taxon>Eukaryota</taxon>
        <taxon>Metazoa</taxon>
        <taxon>Ecdysozoa</taxon>
        <taxon>Arthropoda</taxon>
        <taxon>Hexapoda</taxon>
        <taxon>Insecta</taxon>
        <taxon>Pterygota</taxon>
        <taxon>Neoptera</taxon>
        <taxon>Paraneoptera</taxon>
        <taxon>Hemiptera</taxon>
        <taxon>Heteroptera</taxon>
        <taxon>Panheteroptera</taxon>
        <taxon>Nepomorpha</taxon>
        <taxon>Nepidae</taxon>
        <taxon>Ranatrinae</taxon>
        <taxon>Ranatra</taxon>
    </lineage>
</organism>